<evidence type="ECO:0000313" key="2">
    <source>
        <dbReference type="EMBL" id="CAD6996598.1"/>
    </source>
</evidence>
<accession>A0A811UE31</accession>
<feature type="compositionally biased region" description="Basic and acidic residues" evidence="1">
    <location>
        <begin position="111"/>
        <end position="131"/>
    </location>
</feature>
<comment type="caution">
    <text evidence="2">The sequence shown here is derived from an EMBL/GenBank/DDBJ whole genome shotgun (WGS) entry which is preliminary data.</text>
</comment>
<organism evidence="2 3">
    <name type="scientific">Ceratitis capitata</name>
    <name type="common">Mediterranean fruit fly</name>
    <name type="synonym">Tephritis capitata</name>
    <dbReference type="NCBI Taxonomy" id="7213"/>
    <lineage>
        <taxon>Eukaryota</taxon>
        <taxon>Metazoa</taxon>
        <taxon>Ecdysozoa</taxon>
        <taxon>Arthropoda</taxon>
        <taxon>Hexapoda</taxon>
        <taxon>Insecta</taxon>
        <taxon>Pterygota</taxon>
        <taxon>Neoptera</taxon>
        <taxon>Endopterygota</taxon>
        <taxon>Diptera</taxon>
        <taxon>Brachycera</taxon>
        <taxon>Muscomorpha</taxon>
        <taxon>Tephritoidea</taxon>
        <taxon>Tephritidae</taxon>
        <taxon>Ceratitis</taxon>
        <taxon>Ceratitis</taxon>
    </lineage>
</organism>
<feature type="region of interest" description="Disordered" evidence="1">
    <location>
        <begin position="44"/>
        <end position="154"/>
    </location>
</feature>
<evidence type="ECO:0000256" key="1">
    <source>
        <dbReference type="SAM" id="MobiDB-lite"/>
    </source>
</evidence>
<dbReference type="EMBL" id="CAJHJT010000012">
    <property type="protein sequence ID" value="CAD6996598.1"/>
    <property type="molecule type" value="Genomic_DNA"/>
</dbReference>
<proteinExistence type="predicted"/>
<feature type="compositionally biased region" description="Basic and acidic residues" evidence="1">
    <location>
        <begin position="52"/>
        <end position="61"/>
    </location>
</feature>
<feature type="compositionally biased region" description="Basic and acidic residues" evidence="1">
    <location>
        <begin position="70"/>
        <end position="82"/>
    </location>
</feature>
<reference evidence="2" key="1">
    <citation type="submission" date="2020-11" db="EMBL/GenBank/DDBJ databases">
        <authorList>
            <person name="Whitehead M."/>
        </authorList>
    </citation>
    <scope>NUCLEOTIDE SEQUENCE</scope>
    <source>
        <strain evidence="2">EGII</strain>
    </source>
</reference>
<sequence>MIAVFFDNKDRENTQENCVVDVASIKGCFKAYFTCAAVEISQGSHPPTYCGRDTHSGDTNKPRLSNTIKGKGEVNENGKRNDTTYGKARQAASKELGLAARITQTVSSRKPKTDPKRMDTEKRLRRGEAKPTKNLKSNSSHKGPIARDNDLLHE</sequence>
<dbReference type="AlphaFoldDB" id="A0A811UE31"/>
<name>A0A811UE31_CERCA</name>
<gene>
    <name evidence="2" type="ORF">CCAP1982_LOCUS5268</name>
</gene>
<evidence type="ECO:0000313" key="3">
    <source>
        <dbReference type="Proteomes" id="UP000606786"/>
    </source>
</evidence>
<keyword evidence="3" id="KW-1185">Reference proteome</keyword>
<feature type="compositionally biased region" description="Basic and acidic residues" evidence="1">
    <location>
        <begin position="145"/>
        <end position="154"/>
    </location>
</feature>
<protein>
    <submittedName>
        <fullName evidence="2">(Mediterranean fruit fly) hypothetical protein</fullName>
    </submittedName>
</protein>
<dbReference type="Proteomes" id="UP000606786">
    <property type="component" value="Unassembled WGS sequence"/>
</dbReference>